<dbReference type="AlphaFoldDB" id="A0A699XQV7"/>
<reference evidence="2" key="1">
    <citation type="journal article" date="2019" name="Sci. Rep.">
        <title>Draft genome of Tanacetum cinerariifolium, the natural source of mosquito coil.</title>
        <authorList>
            <person name="Yamashiro T."/>
            <person name="Shiraishi A."/>
            <person name="Satake H."/>
            <person name="Nakayama K."/>
        </authorList>
    </citation>
    <scope>NUCLEOTIDE SEQUENCE</scope>
</reference>
<accession>A0A699XQV7</accession>
<organism evidence="2">
    <name type="scientific">Tanacetum cinerariifolium</name>
    <name type="common">Dalmatian daisy</name>
    <name type="synonym">Chrysanthemum cinerariifolium</name>
    <dbReference type="NCBI Taxonomy" id="118510"/>
    <lineage>
        <taxon>Eukaryota</taxon>
        <taxon>Viridiplantae</taxon>
        <taxon>Streptophyta</taxon>
        <taxon>Embryophyta</taxon>
        <taxon>Tracheophyta</taxon>
        <taxon>Spermatophyta</taxon>
        <taxon>Magnoliopsida</taxon>
        <taxon>eudicotyledons</taxon>
        <taxon>Gunneridae</taxon>
        <taxon>Pentapetalae</taxon>
        <taxon>asterids</taxon>
        <taxon>campanulids</taxon>
        <taxon>Asterales</taxon>
        <taxon>Asteraceae</taxon>
        <taxon>Asteroideae</taxon>
        <taxon>Anthemideae</taxon>
        <taxon>Anthemidinae</taxon>
        <taxon>Tanacetum</taxon>
    </lineage>
</organism>
<sequence>ACDRCRSDDPGRRHCGGRPVERCGTEAQARRRGARGQQHPGDHRCRAQRRGQPGQGGGPPAGAAAGAAWPWRQGLHP</sequence>
<name>A0A699XQV7_TANCI</name>
<feature type="compositionally biased region" description="Low complexity" evidence="1">
    <location>
        <begin position="61"/>
        <end position="77"/>
    </location>
</feature>
<feature type="compositionally biased region" description="Basic and acidic residues" evidence="1">
    <location>
        <begin position="1"/>
        <end position="12"/>
    </location>
</feature>
<feature type="region of interest" description="Disordered" evidence="1">
    <location>
        <begin position="1"/>
        <end position="77"/>
    </location>
</feature>
<gene>
    <name evidence="2" type="ORF">Tci_932669</name>
</gene>
<protein>
    <submittedName>
        <fullName evidence="2">Uncharacterized protein</fullName>
    </submittedName>
</protein>
<proteinExistence type="predicted"/>
<feature type="non-terminal residue" evidence="2">
    <location>
        <position position="77"/>
    </location>
</feature>
<comment type="caution">
    <text evidence="2">The sequence shown here is derived from an EMBL/GenBank/DDBJ whole genome shotgun (WGS) entry which is preliminary data.</text>
</comment>
<evidence type="ECO:0000256" key="1">
    <source>
        <dbReference type="SAM" id="MobiDB-lite"/>
    </source>
</evidence>
<dbReference type="EMBL" id="BKCJ011881299">
    <property type="protein sequence ID" value="GFD60700.1"/>
    <property type="molecule type" value="Genomic_DNA"/>
</dbReference>
<feature type="non-terminal residue" evidence="2">
    <location>
        <position position="1"/>
    </location>
</feature>
<evidence type="ECO:0000313" key="2">
    <source>
        <dbReference type="EMBL" id="GFD60700.1"/>
    </source>
</evidence>